<feature type="compositionally biased region" description="Polar residues" evidence="1">
    <location>
        <begin position="249"/>
        <end position="258"/>
    </location>
</feature>
<feature type="compositionally biased region" description="Basic and acidic residues" evidence="1">
    <location>
        <begin position="159"/>
        <end position="185"/>
    </location>
</feature>
<feature type="region of interest" description="Disordered" evidence="1">
    <location>
        <begin position="234"/>
        <end position="286"/>
    </location>
</feature>
<dbReference type="GO" id="GO:0003697">
    <property type="term" value="F:single-stranded DNA binding"/>
    <property type="evidence" value="ECO:0007669"/>
    <property type="project" value="InterPro"/>
</dbReference>
<dbReference type="InterPro" id="IPR006640">
    <property type="entry name" value="SprT-like_domain"/>
</dbReference>
<dbReference type="Proteomes" id="UP000708148">
    <property type="component" value="Unassembled WGS sequence"/>
</dbReference>
<proteinExistence type="predicted"/>
<feature type="domain" description="SprT-like" evidence="2">
    <location>
        <begin position="1"/>
        <end position="146"/>
    </location>
</feature>
<dbReference type="GO" id="GO:0005634">
    <property type="term" value="C:nucleus"/>
    <property type="evidence" value="ECO:0007669"/>
    <property type="project" value="TreeGrafter"/>
</dbReference>
<reference evidence="3" key="1">
    <citation type="submission" date="2020-12" db="EMBL/GenBank/DDBJ databases">
        <authorList>
            <person name="Iha C."/>
        </authorList>
    </citation>
    <scope>NUCLEOTIDE SEQUENCE</scope>
</reference>
<gene>
    <name evidence="3" type="ORF">OSTQU699_LOCUS2111</name>
</gene>
<sequence length="475" mass="51617">MSFCLRRCAGQCSYHTHGGCRVVLSEPLLKYRPTKDLKETLLHEMIHSYIFLQRIKDDGGHGTKFRELMNFINTATFPDSQRPPSGYNVTVYHGFHGEVAQYRTHWWECEKCGNTVKRATNRPPQEADCRRRKIVDKQCQDPYCAYHMHIKYCGGQYKKTKEPEGYGRKRQRPRDNSCDNVGDHSKKQKQKATSTPITKYFGKMQDTAAAGSLDAEEKPAGAFSGKAYFLGAEPGSGLPRPRLPGLQNPAAQPASSTPFIPLPSPHSQQGPGKSKAQQIHGRPVGSVFSGDAGNAHYLGQAPVAYWPVVSSKGSSSDSPGVTPCRQGPHDVEPAKVTEGPTPVVVDLVSCTGGSSCARDSRFQEQGCGGDPEDLREPSWSTKDGKAKGYVDSGKGRAFLSKDPSPTHSSAGCGATVDVIDLSMDNDMDIDEEVTLTMAPGAEGDRVVCPGCGREWALACTTNEALAEHMDMCLSA</sequence>
<dbReference type="PANTHER" id="PTHR21220">
    <property type="entry name" value="DNA-DEPENDENT METALLOPROTEASE SPRTN"/>
    <property type="match status" value="1"/>
</dbReference>
<accession>A0A8S1IPN9</accession>
<feature type="compositionally biased region" description="Low complexity" evidence="1">
    <location>
        <begin position="235"/>
        <end position="246"/>
    </location>
</feature>
<feature type="region of interest" description="Disordered" evidence="1">
    <location>
        <begin position="158"/>
        <end position="199"/>
    </location>
</feature>
<evidence type="ECO:0000256" key="1">
    <source>
        <dbReference type="SAM" id="MobiDB-lite"/>
    </source>
</evidence>
<protein>
    <recommendedName>
        <fullName evidence="2">SprT-like domain-containing protein</fullName>
    </recommendedName>
</protein>
<evidence type="ECO:0000259" key="2">
    <source>
        <dbReference type="SMART" id="SM00731"/>
    </source>
</evidence>
<dbReference type="Pfam" id="PF10263">
    <property type="entry name" value="SprT-like"/>
    <property type="match status" value="1"/>
</dbReference>
<dbReference type="PANTHER" id="PTHR21220:SF0">
    <property type="entry name" value="DNA-DEPENDENT METALLOPROTEASE SPRTN"/>
    <property type="match status" value="1"/>
</dbReference>
<dbReference type="EMBL" id="CAJHUC010000536">
    <property type="protein sequence ID" value="CAD7696750.1"/>
    <property type="molecule type" value="Genomic_DNA"/>
</dbReference>
<dbReference type="GO" id="GO:0031593">
    <property type="term" value="F:polyubiquitin modification-dependent protein binding"/>
    <property type="evidence" value="ECO:0007669"/>
    <property type="project" value="TreeGrafter"/>
</dbReference>
<dbReference type="GO" id="GO:0004222">
    <property type="term" value="F:metalloendopeptidase activity"/>
    <property type="evidence" value="ECO:0007669"/>
    <property type="project" value="InterPro"/>
</dbReference>
<evidence type="ECO:0000313" key="3">
    <source>
        <dbReference type="EMBL" id="CAD7696750.1"/>
    </source>
</evidence>
<evidence type="ECO:0000313" key="4">
    <source>
        <dbReference type="Proteomes" id="UP000708148"/>
    </source>
</evidence>
<dbReference type="AlphaFoldDB" id="A0A8S1IPN9"/>
<name>A0A8S1IPN9_9CHLO</name>
<comment type="caution">
    <text evidence="3">The sequence shown here is derived from an EMBL/GenBank/DDBJ whole genome shotgun (WGS) entry which is preliminary data.</text>
</comment>
<dbReference type="SMART" id="SM00731">
    <property type="entry name" value="SprT"/>
    <property type="match status" value="1"/>
</dbReference>
<dbReference type="OrthoDB" id="5236983at2759"/>
<keyword evidence="4" id="KW-1185">Reference proteome</keyword>
<feature type="compositionally biased region" description="Polar residues" evidence="1">
    <location>
        <begin position="265"/>
        <end position="277"/>
    </location>
</feature>
<organism evidence="3 4">
    <name type="scientific">Ostreobium quekettii</name>
    <dbReference type="NCBI Taxonomy" id="121088"/>
    <lineage>
        <taxon>Eukaryota</taxon>
        <taxon>Viridiplantae</taxon>
        <taxon>Chlorophyta</taxon>
        <taxon>core chlorophytes</taxon>
        <taxon>Ulvophyceae</taxon>
        <taxon>TCBD clade</taxon>
        <taxon>Bryopsidales</taxon>
        <taxon>Ostreobineae</taxon>
        <taxon>Ostreobiaceae</taxon>
        <taxon>Ostreobium</taxon>
    </lineage>
</organism>
<dbReference type="GO" id="GO:0006974">
    <property type="term" value="P:DNA damage response"/>
    <property type="evidence" value="ECO:0007669"/>
    <property type="project" value="InterPro"/>
</dbReference>
<dbReference type="InterPro" id="IPR044245">
    <property type="entry name" value="Spartan"/>
</dbReference>